<sequence length="571" mass="62378">MKVLKLVWIPVIVFLISLPNLVLTEAAAADNAGHLYEQEEISSEVVFGCARGGYYIDRYVYSDGYSVSIENERFGFIDQAGGLVIPHTYAYARNFSEGLAAVQSADSRKWGYINKQGEVVIPLAYDRAEPFSDGRGAVKDSKTGKWGFVDSNGKVVIPFTYEDVNLFAYGTTEAQKNGLWGIIDPAGKTIVPFKFTEAPVFGDCVKSPYRGEYYTFRLIDHVAHTNTVSMFSKPGKKFIVQGADSILSPEDGLIRVERNNKFGYVDLSGKAVIPLKYDQLEPFSEGLALAGIIDLKAGFPKYGYINREGKTVIPLIYGRGEDFSEGLAAVGVKFLDAQGLWEMKLIDPAGRTIKGGLNYISITKFLNGKAVVDRLDPSTKLNKYGMINTSGQIVTPLEYDQYDITVDPETGKEDWVLTKNEPSATTDTGYQPVPSGMIDSHGNVIEFAQTPAPAPPVGVLLNGERITLQPAAKVINGSTFIPLRGVLEKMGAKVQFNSADQSIDITQGSTTIHLKMNSKSAKVNRKAVQLSTAPFVDKRSSSTYVPLRFIGETLGAKVSWVAEESLALIES</sequence>
<dbReference type="SUPFAM" id="SSF55383">
    <property type="entry name" value="Copper amine oxidase, domain N"/>
    <property type="match status" value="1"/>
</dbReference>
<dbReference type="InterPro" id="IPR012854">
    <property type="entry name" value="Cu_amine_oxidase-like_N"/>
</dbReference>
<dbReference type="AlphaFoldDB" id="A0A9X2BN94"/>
<dbReference type="EMBL" id="JALPRK010000003">
    <property type="protein sequence ID" value="MCK8486604.1"/>
    <property type="molecule type" value="Genomic_DNA"/>
</dbReference>
<dbReference type="InterPro" id="IPR032774">
    <property type="entry name" value="WG_beta_rep"/>
</dbReference>
<evidence type="ECO:0000313" key="2">
    <source>
        <dbReference type="EMBL" id="MCK8486604.1"/>
    </source>
</evidence>
<keyword evidence="3" id="KW-1185">Reference proteome</keyword>
<dbReference type="Proteomes" id="UP001139534">
    <property type="component" value="Unassembled WGS sequence"/>
</dbReference>
<dbReference type="Gene3D" id="3.30.457.10">
    <property type="entry name" value="Copper amine oxidase-like, N-terminal domain"/>
    <property type="match status" value="1"/>
</dbReference>
<dbReference type="PANTHER" id="PTHR37841">
    <property type="entry name" value="GLR2918 PROTEIN"/>
    <property type="match status" value="1"/>
</dbReference>
<evidence type="ECO:0000259" key="1">
    <source>
        <dbReference type="Pfam" id="PF07833"/>
    </source>
</evidence>
<dbReference type="RefSeq" id="WP_248550814.1">
    <property type="nucleotide sequence ID" value="NZ_JALPRK010000003.1"/>
</dbReference>
<comment type="caution">
    <text evidence="2">The sequence shown here is derived from an EMBL/GenBank/DDBJ whole genome shotgun (WGS) entry which is preliminary data.</text>
</comment>
<protein>
    <submittedName>
        <fullName evidence="2">WG repeat-containing protein</fullName>
    </submittedName>
</protein>
<organism evidence="2 3">
    <name type="scientific">Paenibacillus mellifer</name>
    <dbReference type="NCBI Taxonomy" id="2937794"/>
    <lineage>
        <taxon>Bacteria</taxon>
        <taxon>Bacillati</taxon>
        <taxon>Bacillota</taxon>
        <taxon>Bacilli</taxon>
        <taxon>Bacillales</taxon>
        <taxon>Paenibacillaceae</taxon>
        <taxon>Paenibacillus</taxon>
    </lineage>
</organism>
<dbReference type="InterPro" id="IPR036582">
    <property type="entry name" value="Mao_N_sf"/>
</dbReference>
<name>A0A9X2BN94_9BACL</name>
<dbReference type="Pfam" id="PF14903">
    <property type="entry name" value="WG_beta_rep"/>
    <property type="match status" value="6"/>
</dbReference>
<proteinExistence type="predicted"/>
<feature type="domain" description="Copper amine oxidase-like N-terminal" evidence="1">
    <location>
        <begin position="461"/>
        <end position="564"/>
    </location>
</feature>
<reference evidence="2" key="1">
    <citation type="submission" date="2022-04" db="EMBL/GenBank/DDBJ databases">
        <authorList>
            <person name="Seo M.-J."/>
        </authorList>
    </citation>
    <scope>NUCLEOTIDE SEQUENCE</scope>
    <source>
        <strain evidence="2">MBLB2552</strain>
    </source>
</reference>
<gene>
    <name evidence="2" type="ORF">M0651_05370</name>
</gene>
<dbReference type="Pfam" id="PF07833">
    <property type="entry name" value="Cu_amine_oxidN1"/>
    <property type="match status" value="1"/>
</dbReference>
<dbReference type="PANTHER" id="PTHR37841:SF1">
    <property type="entry name" value="DUF3298 DOMAIN-CONTAINING PROTEIN"/>
    <property type="match status" value="1"/>
</dbReference>
<accession>A0A9X2BN94</accession>
<evidence type="ECO:0000313" key="3">
    <source>
        <dbReference type="Proteomes" id="UP001139534"/>
    </source>
</evidence>
<dbReference type="SUPFAM" id="SSF69360">
    <property type="entry name" value="Cell wall binding repeat"/>
    <property type="match status" value="1"/>
</dbReference>